<sequence>MCEGGGGGRPLAEAALGGAALLLPPLLAAGVAVALGMGPGDAGNGGIGAPLTTQEVRAMQGRSASPSDDAAADSPLSFEAAAEEQALVDVLRGGVIRAR</sequence>
<name>A0A0D3IZM6_EMIH1</name>
<keyword evidence="2" id="KW-1185">Reference proteome</keyword>
<dbReference type="GeneID" id="17281570"/>
<dbReference type="HOGENOM" id="CLU_2325134_0_0_1"/>
<evidence type="ECO:0000313" key="2">
    <source>
        <dbReference type="Proteomes" id="UP000013827"/>
    </source>
</evidence>
<proteinExistence type="predicted"/>
<dbReference type="KEGG" id="ehx:EMIHUDRAFT_244738"/>
<reference evidence="2" key="1">
    <citation type="journal article" date="2013" name="Nature">
        <title>Pan genome of the phytoplankton Emiliania underpins its global distribution.</title>
        <authorList>
            <person name="Read B.A."/>
            <person name="Kegel J."/>
            <person name="Klute M.J."/>
            <person name="Kuo A."/>
            <person name="Lefebvre S.C."/>
            <person name="Maumus F."/>
            <person name="Mayer C."/>
            <person name="Miller J."/>
            <person name="Monier A."/>
            <person name="Salamov A."/>
            <person name="Young J."/>
            <person name="Aguilar M."/>
            <person name="Claverie J.M."/>
            <person name="Frickenhaus S."/>
            <person name="Gonzalez K."/>
            <person name="Herman E.K."/>
            <person name="Lin Y.C."/>
            <person name="Napier J."/>
            <person name="Ogata H."/>
            <person name="Sarno A.F."/>
            <person name="Shmutz J."/>
            <person name="Schroeder D."/>
            <person name="de Vargas C."/>
            <person name="Verret F."/>
            <person name="von Dassow P."/>
            <person name="Valentin K."/>
            <person name="Van de Peer Y."/>
            <person name="Wheeler G."/>
            <person name="Dacks J.B."/>
            <person name="Delwiche C.F."/>
            <person name="Dyhrman S.T."/>
            <person name="Glockner G."/>
            <person name="John U."/>
            <person name="Richards T."/>
            <person name="Worden A.Z."/>
            <person name="Zhang X."/>
            <person name="Grigoriev I.V."/>
            <person name="Allen A.E."/>
            <person name="Bidle K."/>
            <person name="Borodovsky M."/>
            <person name="Bowler C."/>
            <person name="Brownlee C."/>
            <person name="Cock J.M."/>
            <person name="Elias M."/>
            <person name="Gladyshev V.N."/>
            <person name="Groth M."/>
            <person name="Guda C."/>
            <person name="Hadaegh A."/>
            <person name="Iglesias-Rodriguez M.D."/>
            <person name="Jenkins J."/>
            <person name="Jones B.M."/>
            <person name="Lawson T."/>
            <person name="Leese F."/>
            <person name="Lindquist E."/>
            <person name="Lobanov A."/>
            <person name="Lomsadze A."/>
            <person name="Malik S.B."/>
            <person name="Marsh M.E."/>
            <person name="Mackinder L."/>
            <person name="Mock T."/>
            <person name="Mueller-Roeber B."/>
            <person name="Pagarete A."/>
            <person name="Parker M."/>
            <person name="Probert I."/>
            <person name="Quesneville H."/>
            <person name="Raines C."/>
            <person name="Rensing S.A."/>
            <person name="Riano-Pachon D.M."/>
            <person name="Richier S."/>
            <person name="Rokitta S."/>
            <person name="Shiraiwa Y."/>
            <person name="Soanes D.M."/>
            <person name="van der Giezen M."/>
            <person name="Wahlund T.M."/>
            <person name="Williams B."/>
            <person name="Wilson W."/>
            <person name="Wolfe G."/>
            <person name="Wurch L.L."/>
        </authorList>
    </citation>
    <scope>NUCLEOTIDE SEQUENCE</scope>
</reference>
<dbReference type="PaxDb" id="2903-EOD16711"/>
<dbReference type="EnsemblProtists" id="EOD36299">
    <property type="protein sequence ID" value="EOD36299"/>
    <property type="gene ID" value="EMIHUDRAFT_226624"/>
</dbReference>
<organism evidence="1 2">
    <name type="scientific">Emiliania huxleyi (strain CCMP1516)</name>
    <dbReference type="NCBI Taxonomy" id="280463"/>
    <lineage>
        <taxon>Eukaryota</taxon>
        <taxon>Haptista</taxon>
        <taxon>Haptophyta</taxon>
        <taxon>Prymnesiophyceae</taxon>
        <taxon>Isochrysidales</taxon>
        <taxon>Noelaerhabdaceae</taxon>
        <taxon>Emiliania</taxon>
    </lineage>
</organism>
<dbReference type="AlphaFoldDB" id="A0A0D3IZM6"/>
<reference evidence="1" key="2">
    <citation type="submission" date="2024-10" db="UniProtKB">
        <authorList>
            <consortium name="EnsemblProtists"/>
        </authorList>
    </citation>
    <scope>IDENTIFICATION</scope>
</reference>
<dbReference type="GeneID" id="17262852"/>
<dbReference type="RefSeq" id="XP_005788728.1">
    <property type="nucleotide sequence ID" value="XM_005788671.1"/>
</dbReference>
<dbReference type="Proteomes" id="UP000013827">
    <property type="component" value="Unassembled WGS sequence"/>
</dbReference>
<evidence type="ECO:0000313" key="1">
    <source>
        <dbReference type="EnsemblProtists" id="EOD16711"/>
    </source>
</evidence>
<dbReference type="KEGG" id="ehx:EMIHUDRAFT_226624"/>
<protein>
    <submittedName>
        <fullName evidence="1">Uncharacterized protein</fullName>
    </submittedName>
</protein>
<dbReference type="EnsemblProtists" id="EOD16711">
    <property type="protein sequence ID" value="EOD16711"/>
    <property type="gene ID" value="EMIHUDRAFT_244738"/>
</dbReference>
<dbReference type="RefSeq" id="XP_005769140.1">
    <property type="nucleotide sequence ID" value="XM_005769083.1"/>
</dbReference>
<accession>A0A0D3IZM6</accession>